<dbReference type="PANTHER" id="PTHR47178:SF3">
    <property type="entry name" value="FAD-BINDING DOMAIN-CONTAINING PROTEIN"/>
    <property type="match status" value="1"/>
</dbReference>
<dbReference type="Pfam" id="PF01494">
    <property type="entry name" value="FAD_binding_3"/>
    <property type="match status" value="2"/>
</dbReference>
<proteinExistence type="predicted"/>
<comment type="cofactor">
    <cofactor evidence="1">
        <name>FAD</name>
        <dbReference type="ChEBI" id="CHEBI:57692"/>
    </cofactor>
</comment>
<dbReference type="EMBL" id="LFZN01000290">
    <property type="protein sequence ID" value="KXS94447.1"/>
    <property type="molecule type" value="Genomic_DNA"/>
</dbReference>
<evidence type="ECO:0000256" key="2">
    <source>
        <dbReference type="ARBA" id="ARBA00022630"/>
    </source>
</evidence>
<evidence type="ECO:0000256" key="4">
    <source>
        <dbReference type="ARBA" id="ARBA00023002"/>
    </source>
</evidence>
<keyword evidence="5" id="KW-0503">Monooxygenase</keyword>
<reference evidence="7 8" key="1">
    <citation type="submission" date="2015-07" db="EMBL/GenBank/DDBJ databases">
        <title>Comparative genomics of the Sigatoka disease complex on banana suggests a link between parallel evolutionary changes in Pseudocercospora fijiensis and Pseudocercospora eumusae and increased virulence on the banana host.</title>
        <authorList>
            <person name="Chang T.-C."/>
            <person name="Salvucci A."/>
            <person name="Crous P.W."/>
            <person name="Stergiopoulos I."/>
        </authorList>
    </citation>
    <scope>NUCLEOTIDE SEQUENCE [LARGE SCALE GENOMIC DNA]</scope>
    <source>
        <strain evidence="7 8">CBS 114824</strain>
    </source>
</reference>
<comment type="caution">
    <text evidence="7">The sequence shown here is derived from an EMBL/GenBank/DDBJ whole genome shotgun (WGS) entry which is preliminary data.</text>
</comment>
<evidence type="ECO:0000313" key="7">
    <source>
        <dbReference type="EMBL" id="KXS94447.1"/>
    </source>
</evidence>
<feature type="domain" description="FAD-binding" evidence="6">
    <location>
        <begin position="121"/>
        <end position="365"/>
    </location>
</feature>
<evidence type="ECO:0000256" key="5">
    <source>
        <dbReference type="ARBA" id="ARBA00023033"/>
    </source>
</evidence>
<evidence type="ECO:0000256" key="1">
    <source>
        <dbReference type="ARBA" id="ARBA00001974"/>
    </source>
</evidence>
<dbReference type="GO" id="GO:0004497">
    <property type="term" value="F:monooxygenase activity"/>
    <property type="evidence" value="ECO:0007669"/>
    <property type="project" value="UniProtKB-KW"/>
</dbReference>
<dbReference type="Gene3D" id="3.50.50.60">
    <property type="entry name" value="FAD/NAD(P)-binding domain"/>
    <property type="match status" value="1"/>
</dbReference>
<accession>A0A139GW69</accession>
<feature type="domain" description="FAD-binding" evidence="6">
    <location>
        <begin position="9"/>
        <end position="47"/>
    </location>
</feature>
<dbReference type="PRINTS" id="PR00420">
    <property type="entry name" value="RNGMNOXGNASE"/>
</dbReference>
<sequence>MAEIESSSTRVLVIGAGPAGLLTAQALQMRGAHVKVYEQDASLDARPRDWNFGIYWAQVPLRECLPEHLASEVENAQVDDHKAGQHETMPIFNGKTGELLKAVPIPYNIRLARKRFLKLISQGIDIHWSKKLQQVSSDGKLATATFEDGSSATANLLIGAEGAHSHVRDFLCGPEKASLDMSPLVASACMAKLPKEAALKFKEKAHRLMVLFHPLGYFNWIGIHDAYAPSGPGDWTFMMIMSWIPSDANYTPTSLQGSANILADLKRRAADFSDDIKFLWQSIPEDTQCWHNRLSSWTPEPWDNRNGTVTLAGDAAHPMTFHRGQGLNNAILDVGLLAKQVGEHGVTAKAVNAYESEMIHRARDAVIGSNENSMSVHDWDKLLQSPLFTTGLKQK</sequence>
<dbReference type="STRING" id="321146.A0A139GW69"/>
<keyword evidence="8" id="KW-1185">Reference proteome</keyword>
<dbReference type="OrthoDB" id="47494at2759"/>
<gene>
    <name evidence="7" type="ORF">AC578_5193</name>
</gene>
<keyword evidence="2" id="KW-0285">Flavoprotein</keyword>
<dbReference type="GO" id="GO:0071949">
    <property type="term" value="F:FAD binding"/>
    <property type="evidence" value="ECO:0007669"/>
    <property type="project" value="InterPro"/>
</dbReference>
<keyword evidence="3" id="KW-0274">FAD</keyword>
<protein>
    <recommendedName>
        <fullName evidence="6">FAD-binding domain-containing protein</fullName>
    </recommendedName>
</protein>
<dbReference type="AlphaFoldDB" id="A0A139GW69"/>
<evidence type="ECO:0000259" key="6">
    <source>
        <dbReference type="Pfam" id="PF01494"/>
    </source>
</evidence>
<evidence type="ECO:0000313" key="8">
    <source>
        <dbReference type="Proteomes" id="UP000070133"/>
    </source>
</evidence>
<dbReference type="SUPFAM" id="SSF51905">
    <property type="entry name" value="FAD/NAD(P)-binding domain"/>
    <property type="match status" value="1"/>
</dbReference>
<dbReference type="InterPro" id="IPR036188">
    <property type="entry name" value="FAD/NAD-bd_sf"/>
</dbReference>
<organism evidence="7 8">
    <name type="scientific">Pseudocercospora eumusae</name>
    <dbReference type="NCBI Taxonomy" id="321146"/>
    <lineage>
        <taxon>Eukaryota</taxon>
        <taxon>Fungi</taxon>
        <taxon>Dikarya</taxon>
        <taxon>Ascomycota</taxon>
        <taxon>Pezizomycotina</taxon>
        <taxon>Dothideomycetes</taxon>
        <taxon>Dothideomycetidae</taxon>
        <taxon>Mycosphaerellales</taxon>
        <taxon>Mycosphaerellaceae</taxon>
        <taxon>Pseudocercospora</taxon>
    </lineage>
</organism>
<evidence type="ECO:0000256" key="3">
    <source>
        <dbReference type="ARBA" id="ARBA00022827"/>
    </source>
</evidence>
<name>A0A139GW69_9PEZI</name>
<dbReference type="InterPro" id="IPR002938">
    <property type="entry name" value="FAD-bd"/>
</dbReference>
<dbReference type="Proteomes" id="UP000070133">
    <property type="component" value="Unassembled WGS sequence"/>
</dbReference>
<keyword evidence="4" id="KW-0560">Oxidoreductase</keyword>
<dbReference type="PANTHER" id="PTHR47178">
    <property type="entry name" value="MONOOXYGENASE, FAD-BINDING"/>
    <property type="match status" value="1"/>
</dbReference>